<accession>A0A0G4FIF0</accession>
<proteinExistence type="predicted"/>
<evidence type="ECO:0000313" key="3">
    <source>
        <dbReference type="EMBL" id="CEM12887.1"/>
    </source>
</evidence>
<dbReference type="InterPro" id="IPR001254">
    <property type="entry name" value="Trypsin_dom"/>
</dbReference>
<gene>
    <name evidence="3" type="ORF">Vbra_15480</name>
</gene>
<reference evidence="3 4" key="1">
    <citation type="submission" date="2014-11" db="EMBL/GenBank/DDBJ databases">
        <authorList>
            <person name="Zhu J."/>
            <person name="Qi W."/>
            <person name="Song R."/>
        </authorList>
    </citation>
    <scope>NUCLEOTIDE SEQUENCE [LARGE SCALE GENOMIC DNA]</scope>
</reference>
<evidence type="ECO:0000256" key="1">
    <source>
        <dbReference type="SAM" id="MobiDB-lite"/>
    </source>
</evidence>
<evidence type="ECO:0000313" key="4">
    <source>
        <dbReference type="Proteomes" id="UP000041254"/>
    </source>
</evidence>
<dbReference type="PhylomeDB" id="A0A0G4FIF0"/>
<feature type="compositionally biased region" description="Low complexity" evidence="1">
    <location>
        <begin position="251"/>
        <end position="260"/>
    </location>
</feature>
<feature type="region of interest" description="Disordered" evidence="1">
    <location>
        <begin position="248"/>
        <end position="287"/>
    </location>
</feature>
<dbReference type="Proteomes" id="UP000041254">
    <property type="component" value="Unassembled WGS sequence"/>
</dbReference>
<sequence>MIRGQVFEEGGSAIGFGLLAGPDILLTAAHVAPTAATVKLGQEKVRVDGCYVMPEYIRHGHPDVALLTLTTRVASFAGPIPIATHLRPRHLLMCDTTLHNRYFGGSVVKVHTVTIGGTTTEGGTTMPVWLQVQGTSPQEGDSGSDLALPCGKTAAVVHGLSPHRGQGRHASRPRREHPYPFLYACPLDCLRQPALFHRIPKDHLPLLSALETLPPTFFESRCEKMSIERWLQMVKYVPPADIDTSKLLSAPTTMRISTPPRRTRRSENARGSSETGDEQGNKPETGGGGWLCGFGAALRSSEPDLRTAVTDAFSEMNDRFGMLVTEVNDRFGMLATEINDRFDKQYELFAGFPDPERPPSVLHWEPFKTEAKKMLHVADAAFDNLRLGALLDRVAAVVQEGQALTQEQLSALNLTEAPSSSLGCIA</sequence>
<dbReference type="VEuPathDB" id="CryptoDB:Vbra_15480"/>
<feature type="domain" description="Peptidase S1" evidence="2">
    <location>
        <begin position="17"/>
        <end position="151"/>
    </location>
</feature>
<dbReference type="GO" id="GO:0004252">
    <property type="term" value="F:serine-type endopeptidase activity"/>
    <property type="evidence" value="ECO:0007669"/>
    <property type="project" value="InterPro"/>
</dbReference>
<dbReference type="InParanoid" id="A0A0G4FIF0"/>
<dbReference type="Pfam" id="PF00089">
    <property type="entry name" value="Trypsin"/>
    <property type="match status" value="1"/>
</dbReference>
<keyword evidence="4" id="KW-1185">Reference proteome</keyword>
<dbReference type="AlphaFoldDB" id="A0A0G4FIF0"/>
<dbReference type="SUPFAM" id="SSF50494">
    <property type="entry name" value="Trypsin-like serine proteases"/>
    <property type="match status" value="1"/>
</dbReference>
<dbReference type="EMBL" id="CDMY01000438">
    <property type="protein sequence ID" value="CEM12887.1"/>
    <property type="molecule type" value="Genomic_DNA"/>
</dbReference>
<name>A0A0G4FIF0_VITBC</name>
<dbReference type="InterPro" id="IPR009003">
    <property type="entry name" value="Peptidase_S1_PA"/>
</dbReference>
<organism evidence="3 4">
    <name type="scientific">Vitrella brassicaformis (strain CCMP3155)</name>
    <dbReference type="NCBI Taxonomy" id="1169540"/>
    <lineage>
        <taxon>Eukaryota</taxon>
        <taxon>Sar</taxon>
        <taxon>Alveolata</taxon>
        <taxon>Colpodellida</taxon>
        <taxon>Vitrellaceae</taxon>
        <taxon>Vitrella</taxon>
    </lineage>
</organism>
<dbReference type="GO" id="GO:0006508">
    <property type="term" value="P:proteolysis"/>
    <property type="evidence" value="ECO:0007669"/>
    <property type="project" value="InterPro"/>
</dbReference>
<evidence type="ECO:0000259" key="2">
    <source>
        <dbReference type="Pfam" id="PF00089"/>
    </source>
</evidence>
<protein>
    <recommendedName>
        <fullName evidence="2">Peptidase S1 domain-containing protein</fullName>
    </recommendedName>
</protein>